<evidence type="ECO:0000313" key="2">
    <source>
        <dbReference type="EMBL" id="VDK45342.1"/>
    </source>
</evidence>
<sequence length="121" mass="12833">MQSAQVRQTQGVCTLKGTRETSSDNGKSGLSRQEWLMAGGSREAFDCVDSSWLVRRVVCGFRPTSAGPGAGSEGGTSEEAAEVDSGTDWSAGIAKVSTRMSKCRETPDLGPDGLLHCRHRV</sequence>
<dbReference type="Proteomes" id="UP000281553">
    <property type="component" value="Unassembled WGS sequence"/>
</dbReference>
<feature type="region of interest" description="Disordered" evidence="1">
    <location>
        <begin position="64"/>
        <end position="89"/>
    </location>
</feature>
<feature type="region of interest" description="Disordered" evidence="1">
    <location>
        <begin position="1"/>
        <end position="32"/>
    </location>
</feature>
<protein>
    <submittedName>
        <fullName evidence="2">Uncharacterized protein</fullName>
    </submittedName>
</protein>
<keyword evidence="3" id="KW-1185">Reference proteome</keyword>
<name>A0A3P6Q6F0_DIBLA</name>
<reference evidence="2 3" key="1">
    <citation type="submission" date="2018-11" db="EMBL/GenBank/DDBJ databases">
        <authorList>
            <consortium name="Pathogen Informatics"/>
        </authorList>
    </citation>
    <scope>NUCLEOTIDE SEQUENCE [LARGE SCALE GENOMIC DNA]</scope>
</reference>
<evidence type="ECO:0000256" key="1">
    <source>
        <dbReference type="SAM" id="MobiDB-lite"/>
    </source>
</evidence>
<organism evidence="2 3">
    <name type="scientific">Dibothriocephalus latus</name>
    <name type="common">Fish tapeworm</name>
    <name type="synonym">Diphyllobothrium latum</name>
    <dbReference type="NCBI Taxonomy" id="60516"/>
    <lineage>
        <taxon>Eukaryota</taxon>
        <taxon>Metazoa</taxon>
        <taxon>Spiralia</taxon>
        <taxon>Lophotrochozoa</taxon>
        <taxon>Platyhelminthes</taxon>
        <taxon>Cestoda</taxon>
        <taxon>Eucestoda</taxon>
        <taxon>Diphyllobothriidea</taxon>
        <taxon>Diphyllobothriidae</taxon>
        <taxon>Dibothriocephalus</taxon>
    </lineage>
</organism>
<evidence type="ECO:0000313" key="3">
    <source>
        <dbReference type="Proteomes" id="UP000281553"/>
    </source>
</evidence>
<gene>
    <name evidence="2" type="ORF">DILT_LOCUS1498</name>
</gene>
<proteinExistence type="predicted"/>
<accession>A0A3P6Q6F0</accession>
<dbReference type="EMBL" id="UYRU01010330">
    <property type="protein sequence ID" value="VDK45342.1"/>
    <property type="molecule type" value="Genomic_DNA"/>
</dbReference>
<dbReference type="AlphaFoldDB" id="A0A3P6Q6F0"/>
<feature type="compositionally biased region" description="Polar residues" evidence="1">
    <location>
        <begin position="1"/>
        <end position="12"/>
    </location>
</feature>